<dbReference type="InterPro" id="IPR000917">
    <property type="entry name" value="Sulfatase_N"/>
</dbReference>
<comment type="cofactor">
    <cofactor evidence="1">
        <name>Ca(2+)</name>
        <dbReference type="ChEBI" id="CHEBI:29108"/>
    </cofactor>
</comment>
<accession>A0A5C6DP27</accession>
<dbReference type="EC" id="3.1.6.1" evidence="9"/>
<sequence>MNTKPLLHRTTGFLLLLFCLQIVMILTTGQRIKGEESIPKYNVLFVAIDDLNDWVGCLGGNPQVKTPNLDRFAREGGIVFTQAYCPSTVCCPSRSALLTGKHATHTGVYGNGQNLKHASKAKDLETLPEYFGNRGYHTLSAGKIFHKHGDPAGMDEGQWAFHEHVHPGGGNKGFSWEEEPKIDGIKAGGTKFAWGATKAATEETKDFMACKWAADQLDRDFDGKPFFLALGLSKPHLPWYVPQEFFDLYPLDQVVPAPFRRDDLDDIVRDNSRPIFGPGDRFRLADGTKMHAQANRAYLANVSYADHCIGVTLDALDQSDYADNTIVMIWGDHGWHLSEKLQYGKTNLWEESARVPFLVRVPGSVHKDIQCNGVVNLIDIYPTLLELCGLPPNNKNDGRSFAALLADPAKEWTYPTLTTYQYKNHSITDGRYRYTWYGGRAEGAEELYDHTDDPLEYTNLASNPEYENVLVRLRTHLPSHHEPDSPSNPYNELKKSNTKGNSSDL</sequence>
<dbReference type="SUPFAM" id="SSF53649">
    <property type="entry name" value="Alkaline phosphatase-like"/>
    <property type="match status" value="1"/>
</dbReference>
<dbReference type="InterPro" id="IPR017850">
    <property type="entry name" value="Alkaline_phosphatase_core_sf"/>
</dbReference>
<dbReference type="GO" id="GO:0046872">
    <property type="term" value="F:metal ion binding"/>
    <property type="evidence" value="ECO:0007669"/>
    <property type="project" value="UniProtKB-KW"/>
</dbReference>
<keyword evidence="4" id="KW-0732">Signal</keyword>
<evidence type="ECO:0000256" key="2">
    <source>
        <dbReference type="ARBA" id="ARBA00008779"/>
    </source>
</evidence>
<dbReference type="Gene3D" id="3.40.720.10">
    <property type="entry name" value="Alkaline Phosphatase, subunit A"/>
    <property type="match status" value="1"/>
</dbReference>
<dbReference type="Proteomes" id="UP000319143">
    <property type="component" value="Unassembled WGS sequence"/>
</dbReference>
<dbReference type="PANTHER" id="PTHR45953:SF1">
    <property type="entry name" value="IDURONATE 2-SULFATASE"/>
    <property type="match status" value="1"/>
</dbReference>
<evidence type="ECO:0000313" key="10">
    <source>
        <dbReference type="Proteomes" id="UP000319143"/>
    </source>
</evidence>
<dbReference type="GO" id="GO:0005737">
    <property type="term" value="C:cytoplasm"/>
    <property type="evidence" value="ECO:0007669"/>
    <property type="project" value="TreeGrafter"/>
</dbReference>
<dbReference type="GO" id="GO:0004423">
    <property type="term" value="F:iduronate-2-sulfatase activity"/>
    <property type="evidence" value="ECO:0007669"/>
    <property type="project" value="InterPro"/>
</dbReference>
<keyword evidence="5 9" id="KW-0378">Hydrolase</keyword>
<evidence type="ECO:0000256" key="7">
    <source>
        <dbReference type="SAM" id="MobiDB-lite"/>
    </source>
</evidence>
<evidence type="ECO:0000313" key="9">
    <source>
        <dbReference type="EMBL" id="TWU38362.1"/>
    </source>
</evidence>
<dbReference type="Pfam" id="PF00884">
    <property type="entry name" value="Sulfatase"/>
    <property type="match status" value="1"/>
</dbReference>
<gene>
    <name evidence="9" type="ORF">Poly41_28380</name>
</gene>
<feature type="region of interest" description="Disordered" evidence="7">
    <location>
        <begin position="478"/>
        <end position="505"/>
    </location>
</feature>
<dbReference type="AlphaFoldDB" id="A0A5C6DP27"/>
<dbReference type="CDD" id="cd16030">
    <property type="entry name" value="iduronate-2-sulfatase"/>
    <property type="match status" value="1"/>
</dbReference>
<reference evidence="9 10" key="1">
    <citation type="submission" date="2019-02" db="EMBL/GenBank/DDBJ databases">
        <title>Deep-cultivation of Planctomycetes and their phenomic and genomic characterization uncovers novel biology.</title>
        <authorList>
            <person name="Wiegand S."/>
            <person name="Jogler M."/>
            <person name="Boedeker C."/>
            <person name="Pinto D."/>
            <person name="Vollmers J."/>
            <person name="Rivas-Marin E."/>
            <person name="Kohn T."/>
            <person name="Peeters S.H."/>
            <person name="Heuer A."/>
            <person name="Rast P."/>
            <person name="Oberbeckmann S."/>
            <person name="Bunk B."/>
            <person name="Jeske O."/>
            <person name="Meyerdierks A."/>
            <person name="Storesund J.E."/>
            <person name="Kallscheuer N."/>
            <person name="Luecker S."/>
            <person name="Lage O.M."/>
            <person name="Pohl T."/>
            <person name="Merkel B.J."/>
            <person name="Hornburger P."/>
            <person name="Mueller R.-W."/>
            <person name="Bruemmer F."/>
            <person name="Labrenz M."/>
            <person name="Spormann A.M."/>
            <person name="Op Den Camp H."/>
            <person name="Overmann J."/>
            <person name="Amann R."/>
            <person name="Jetten M.S.M."/>
            <person name="Mascher T."/>
            <person name="Medema M.H."/>
            <person name="Devos D.P."/>
            <person name="Kaster A.-K."/>
            <person name="Ovreas L."/>
            <person name="Rohde M."/>
            <person name="Galperin M.Y."/>
            <person name="Jogler C."/>
        </authorList>
    </citation>
    <scope>NUCLEOTIDE SEQUENCE [LARGE SCALE GENOMIC DNA]</scope>
    <source>
        <strain evidence="9 10">Poly41</strain>
    </source>
</reference>
<keyword evidence="3" id="KW-0479">Metal-binding</keyword>
<evidence type="ECO:0000256" key="1">
    <source>
        <dbReference type="ARBA" id="ARBA00001913"/>
    </source>
</evidence>
<evidence type="ECO:0000256" key="5">
    <source>
        <dbReference type="ARBA" id="ARBA00022801"/>
    </source>
</evidence>
<dbReference type="InterPro" id="IPR035874">
    <property type="entry name" value="IDS"/>
</dbReference>
<feature type="domain" description="Sulfatase N-terminal" evidence="8">
    <location>
        <begin position="42"/>
        <end position="389"/>
    </location>
</feature>
<dbReference type="InterPro" id="IPR024607">
    <property type="entry name" value="Sulfatase_CS"/>
</dbReference>
<keyword evidence="6" id="KW-0106">Calcium</keyword>
<name>A0A5C6DP27_9BACT</name>
<proteinExistence type="inferred from homology"/>
<dbReference type="RefSeq" id="WP_197231308.1">
    <property type="nucleotide sequence ID" value="NZ_SJPV01000004.1"/>
</dbReference>
<dbReference type="GO" id="GO:0004065">
    <property type="term" value="F:arylsulfatase activity"/>
    <property type="evidence" value="ECO:0007669"/>
    <property type="project" value="UniProtKB-EC"/>
</dbReference>
<evidence type="ECO:0000256" key="3">
    <source>
        <dbReference type="ARBA" id="ARBA00022723"/>
    </source>
</evidence>
<evidence type="ECO:0000256" key="4">
    <source>
        <dbReference type="ARBA" id="ARBA00022729"/>
    </source>
</evidence>
<evidence type="ECO:0000256" key="6">
    <source>
        <dbReference type="ARBA" id="ARBA00022837"/>
    </source>
</evidence>
<keyword evidence="10" id="KW-1185">Reference proteome</keyword>
<comment type="caution">
    <text evidence="9">The sequence shown here is derived from an EMBL/GenBank/DDBJ whole genome shotgun (WGS) entry which is preliminary data.</text>
</comment>
<dbReference type="PANTHER" id="PTHR45953">
    <property type="entry name" value="IDURONATE 2-SULFATASE"/>
    <property type="match status" value="1"/>
</dbReference>
<protein>
    <submittedName>
        <fullName evidence="9">Arylsulfatase</fullName>
        <ecNumber evidence="9">3.1.6.1</ecNumber>
    </submittedName>
</protein>
<comment type="similarity">
    <text evidence="2">Belongs to the sulfatase family.</text>
</comment>
<evidence type="ECO:0000259" key="8">
    <source>
        <dbReference type="Pfam" id="PF00884"/>
    </source>
</evidence>
<organism evidence="9 10">
    <name type="scientific">Novipirellula artificiosorum</name>
    <dbReference type="NCBI Taxonomy" id="2528016"/>
    <lineage>
        <taxon>Bacteria</taxon>
        <taxon>Pseudomonadati</taxon>
        <taxon>Planctomycetota</taxon>
        <taxon>Planctomycetia</taxon>
        <taxon>Pirellulales</taxon>
        <taxon>Pirellulaceae</taxon>
        <taxon>Novipirellula</taxon>
    </lineage>
</organism>
<dbReference type="PROSITE" id="PS00149">
    <property type="entry name" value="SULFATASE_2"/>
    <property type="match status" value="1"/>
</dbReference>
<dbReference type="EMBL" id="SJPV01000004">
    <property type="protein sequence ID" value="TWU38362.1"/>
    <property type="molecule type" value="Genomic_DNA"/>
</dbReference>